<keyword evidence="3" id="KW-0804">Transcription</keyword>
<dbReference type="PROSITE" id="PS51000">
    <property type="entry name" value="HTH_DEOR_2"/>
    <property type="match status" value="1"/>
</dbReference>
<dbReference type="GO" id="GO:0003677">
    <property type="term" value="F:DNA binding"/>
    <property type="evidence" value="ECO:0007669"/>
    <property type="project" value="UniProtKB-KW"/>
</dbReference>
<keyword evidence="2 6" id="KW-0238">DNA-binding</keyword>
<dbReference type="Gene3D" id="3.40.50.1360">
    <property type="match status" value="1"/>
</dbReference>
<evidence type="ECO:0000313" key="7">
    <source>
        <dbReference type="Proteomes" id="UP000183788"/>
    </source>
</evidence>
<dbReference type="Proteomes" id="UP001326715">
    <property type="component" value="Chromosome"/>
</dbReference>
<dbReference type="PRINTS" id="PR00037">
    <property type="entry name" value="HTHLACR"/>
</dbReference>
<reference evidence="6 8" key="2">
    <citation type="submission" date="2023-11" db="EMBL/GenBank/DDBJ databases">
        <title>MicrobeMod: A computational toolkit for identifying prokaryotic methylation and restriction-modification with nanopore sequencing.</title>
        <authorList>
            <person name="Crits-Christoph A."/>
            <person name="Kang S.C."/>
            <person name="Lee H."/>
            <person name="Ostrov N."/>
        </authorList>
    </citation>
    <scope>NUCLEOTIDE SEQUENCE [LARGE SCALE GENOMIC DNA]</scope>
    <source>
        <strain evidence="6 8">ATCC 23090</strain>
    </source>
</reference>
<dbReference type="InterPro" id="IPR036390">
    <property type="entry name" value="WH_DNA-bd_sf"/>
</dbReference>
<dbReference type="Gene3D" id="1.10.10.10">
    <property type="entry name" value="Winged helix-like DNA-binding domain superfamily/Winged helix DNA-binding domain"/>
    <property type="match status" value="1"/>
</dbReference>
<dbReference type="OrthoDB" id="9797223at2"/>
<dbReference type="EMBL" id="FPIZ01000004">
    <property type="protein sequence ID" value="SFW42104.1"/>
    <property type="molecule type" value="Genomic_DNA"/>
</dbReference>
<dbReference type="STRING" id="1004.SAMN05661012_01747"/>
<dbReference type="Pfam" id="PF00455">
    <property type="entry name" value="DeoRC"/>
    <property type="match status" value="1"/>
</dbReference>
<dbReference type="InterPro" id="IPR014036">
    <property type="entry name" value="DeoR-like_C"/>
</dbReference>
<dbReference type="InterPro" id="IPR037171">
    <property type="entry name" value="NagB/RpiA_transferase-like"/>
</dbReference>
<evidence type="ECO:0000256" key="3">
    <source>
        <dbReference type="ARBA" id="ARBA00023163"/>
    </source>
</evidence>
<dbReference type="PANTHER" id="PTHR30363:SF44">
    <property type="entry name" value="AGA OPERON TRANSCRIPTIONAL REPRESSOR-RELATED"/>
    <property type="match status" value="1"/>
</dbReference>
<dbReference type="InterPro" id="IPR036388">
    <property type="entry name" value="WH-like_DNA-bd_sf"/>
</dbReference>
<keyword evidence="8" id="KW-1185">Reference proteome</keyword>
<feature type="domain" description="HTH deoR-type" evidence="4">
    <location>
        <begin position="6"/>
        <end position="61"/>
    </location>
</feature>
<dbReference type="PANTHER" id="PTHR30363">
    <property type="entry name" value="HTH-TYPE TRANSCRIPTIONAL REGULATOR SRLR-RELATED"/>
    <property type="match status" value="1"/>
</dbReference>
<name>A0A1K1P2V5_9BACT</name>
<dbReference type="EMBL" id="CP140154">
    <property type="protein sequence ID" value="WQG87429.1"/>
    <property type="molecule type" value="Genomic_DNA"/>
</dbReference>
<dbReference type="InterPro" id="IPR050313">
    <property type="entry name" value="Carb_Metab_HTH_regulators"/>
</dbReference>
<evidence type="ECO:0000313" key="5">
    <source>
        <dbReference type="EMBL" id="SFW42104.1"/>
    </source>
</evidence>
<gene>
    <name evidence="5" type="ORF">SAMN05661012_01747</name>
    <name evidence="6" type="ORF">SR876_21115</name>
</gene>
<dbReference type="Pfam" id="PF08220">
    <property type="entry name" value="HTH_DeoR"/>
    <property type="match status" value="1"/>
</dbReference>
<reference evidence="5 7" key="1">
    <citation type="submission" date="2016-11" db="EMBL/GenBank/DDBJ databases">
        <authorList>
            <person name="Jaros S."/>
            <person name="Januszkiewicz K."/>
            <person name="Wedrychowicz H."/>
        </authorList>
    </citation>
    <scope>NUCLEOTIDE SEQUENCE [LARGE SCALE GENOMIC DNA]</scope>
    <source>
        <strain evidence="5 7">DSM 784</strain>
    </source>
</reference>
<evidence type="ECO:0000313" key="8">
    <source>
        <dbReference type="Proteomes" id="UP001326715"/>
    </source>
</evidence>
<evidence type="ECO:0000259" key="4">
    <source>
        <dbReference type="PROSITE" id="PS51000"/>
    </source>
</evidence>
<sequence>MSMINIAERHKYILDRLAEKGYVNVIDLCKELDVSGVTIRKDLKLLEDKALLFRSHGGATVNNPYINDKPVNEKEKLRRDEKNLIGAAAATLIAHNDAIIISSGTTALALARNVHPKGHLTVITPALNVAQELLRFPEIEVLQLGGIVRASSSSVTGNYAERILADFSCSKLFLGLEGIDIEFGLTTTNLMEAQLNQRMVAAAQKTIVIADSSKFGRRGFGKICGLEDIDEIITDSGISAHIVKAVEEMGINVTIV</sequence>
<dbReference type="AlphaFoldDB" id="A0A1K1P2V5"/>
<dbReference type="RefSeq" id="WP_083571438.1">
    <property type="nucleotide sequence ID" value="NZ_CBHWAX010000013.1"/>
</dbReference>
<dbReference type="PROSITE" id="PS00894">
    <property type="entry name" value="HTH_DEOR_1"/>
    <property type="match status" value="1"/>
</dbReference>
<proteinExistence type="predicted"/>
<keyword evidence="1" id="KW-0805">Transcription regulation</keyword>
<dbReference type="SMART" id="SM01134">
    <property type="entry name" value="DeoRC"/>
    <property type="match status" value="1"/>
</dbReference>
<organism evidence="5 7">
    <name type="scientific">Chitinophaga sancti</name>
    <dbReference type="NCBI Taxonomy" id="1004"/>
    <lineage>
        <taxon>Bacteria</taxon>
        <taxon>Pseudomonadati</taxon>
        <taxon>Bacteroidota</taxon>
        <taxon>Chitinophagia</taxon>
        <taxon>Chitinophagales</taxon>
        <taxon>Chitinophagaceae</taxon>
        <taxon>Chitinophaga</taxon>
    </lineage>
</organism>
<dbReference type="GO" id="GO:0003700">
    <property type="term" value="F:DNA-binding transcription factor activity"/>
    <property type="evidence" value="ECO:0007669"/>
    <property type="project" value="InterPro"/>
</dbReference>
<dbReference type="InterPro" id="IPR018356">
    <property type="entry name" value="Tscrpt_reg_HTH_DeoR_CS"/>
</dbReference>
<dbReference type="SMART" id="SM00420">
    <property type="entry name" value="HTH_DEOR"/>
    <property type="match status" value="1"/>
</dbReference>
<evidence type="ECO:0000313" key="6">
    <source>
        <dbReference type="EMBL" id="WQG87429.1"/>
    </source>
</evidence>
<accession>A0A1K1P2V5</accession>
<dbReference type="Proteomes" id="UP000183788">
    <property type="component" value="Unassembled WGS sequence"/>
</dbReference>
<evidence type="ECO:0000256" key="1">
    <source>
        <dbReference type="ARBA" id="ARBA00023015"/>
    </source>
</evidence>
<dbReference type="SUPFAM" id="SSF100950">
    <property type="entry name" value="NagB/RpiA/CoA transferase-like"/>
    <property type="match status" value="1"/>
</dbReference>
<protein>
    <submittedName>
        <fullName evidence="6">DeoR/GlpR family DNA-binding transcription regulator</fullName>
    </submittedName>
    <submittedName>
        <fullName evidence="5">Transcriptional regulator, DeoR family</fullName>
    </submittedName>
</protein>
<dbReference type="SUPFAM" id="SSF46785">
    <property type="entry name" value="Winged helix' DNA-binding domain"/>
    <property type="match status" value="1"/>
</dbReference>
<dbReference type="InterPro" id="IPR001034">
    <property type="entry name" value="DeoR_HTH"/>
</dbReference>
<evidence type="ECO:0000256" key="2">
    <source>
        <dbReference type="ARBA" id="ARBA00023125"/>
    </source>
</evidence>